<keyword evidence="2" id="KW-0812">Transmembrane</keyword>
<accession>A0A161LPM3</accession>
<dbReference type="InterPro" id="IPR019681">
    <property type="entry name" value="DUF2530"/>
</dbReference>
<feature type="region of interest" description="Disordered" evidence="1">
    <location>
        <begin position="62"/>
        <end position="102"/>
    </location>
</feature>
<organism evidence="3 4">
    <name type="scientific">Planomonospora sphaerica</name>
    <dbReference type="NCBI Taxonomy" id="161355"/>
    <lineage>
        <taxon>Bacteria</taxon>
        <taxon>Bacillati</taxon>
        <taxon>Actinomycetota</taxon>
        <taxon>Actinomycetes</taxon>
        <taxon>Streptosporangiales</taxon>
        <taxon>Streptosporangiaceae</taxon>
        <taxon>Planomonospora</taxon>
    </lineage>
</organism>
<feature type="transmembrane region" description="Helical" evidence="2">
    <location>
        <begin position="7"/>
        <end position="28"/>
    </location>
</feature>
<keyword evidence="4" id="KW-1185">Reference proteome</keyword>
<reference evidence="3 4" key="1">
    <citation type="journal article" date="2016" name="Genome Announc.">
        <title>Draft Genome Sequence of Planomonospora sphaerica JCM9374, a Rare Actinomycete.</title>
        <authorList>
            <person name="Dohra H."/>
            <person name="Suzuki T."/>
            <person name="Inoue Y."/>
            <person name="Kodani S."/>
        </authorList>
    </citation>
    <scope>NUCLEOTIDE SEQUENCE [LARGE SCALE GENOMIC DNA]</scope>
    <source>
        <strain evidence="3 4">JCM 9374</strain>
    </source>
</reference>
<evidence type="ECO:0000256" key="2">
    <source>
        <dbReference type="SAM" id="Phobius"/>
    </source>
</evidence>
<comment type="caution">
    <text evidence="3">The sequence shown here is derived from an EMBL/GenBank/DDBJ whole genome shotgun (WGS) entry which is preliminary data.</text>
</comment>
<evidence type="ECO:0000313" key="3">
    <source>
        <dbReference type="EMBL" id="GAT70095.1"/>
    </source>
</evidence>
<name>A0A161LPM3_9ACTN</name>
<sequence>MKTNDTATILMGMVLWAVALVVLLLLGLDPEDRWWIWTCVSGLGLGVFGLWYVRPRHHPAPLPAAEEPLEPATAVPPASHVPPVPGREPTGTVEDPNRPVNG</sequence>
<feature type="compositionally biased region" description="Low complexity" evidence="1">
    <location>
        <begin position="63"/>
        <end position="78"/>
    </location>
</feature>
<dbReference type="EMBL" id="BDCX01000016">
    <property type="protein sequence ID" value="GAT70095.1"/>
    <property type="molecule type" value="Genomic_DNA"/>
</dbReference>
<dbReference type="AlphaFoldDB" id="A0A161LPM3"/>
<evidence type="ECO:0000256" key="1">
    <source>
        <dbReference type="SAM" id="MobiDB-lite"/>
    </source>
</evidence>
<evidence type="ECO:0000313" key="4">
    <source>
        <dbReference type="Proteomes" id="UP000077701"/>
    </source>
</evidence>
<gene>
    <name evidence="3" type="ORF">PS9374_05775</name>
</gene>
<feature type="transmembrane region" description="Helical" evidence="2">
    <location>
        <begin position="34"/>
        <end position="53"/>
    </location>
</feature>
<dbReference type="Pfam" id="PF10745">
    <property type="entry name" value="DUF2530"/>
    <property type="match status" value="1"/>
</dbReference>
<dbReference type="Proteomes" id="UP000077701">
    <property type="component" value="Unassembled WGS sequence"/>
</dbReference>
<reference evidence="4" key="2">
    <citation type="submission" date="2016-04" db="EMBL/GenBank/DDBJ databases">
        <title>Planomonospora sphaerica JCM9374 whole genome shotgun sequence.</title>
        <authorList>
            <person name="Suzuki T."/>
            <person name="Dohra H."/>
            <person name="Kodani S."/>
        </authorList>
    </citation>
    <scope>NUCLEOTIDE SEQUENCE [LARGE SCALE GENOMIC DNA]</scope>
    <source>
        <strain evidence="4">JCM 9374</strain>
    </source>
</reference>
<dbReference type="STRING" id="161355.PS9374_05775"/>
<protein>
    <submittedName>
        <fullName evidence="3">Membrane protein</fullName>
    </submittedName>
</protein>
<proteinExistence type="predicted"/>
<keyword evidence="2" id="KW-0472">Membrane</keyword>
<keyword evidence="2" id="KW-1133">Transmembrane helix</keyword>